<keyword evidence="5" id="KW-0456">Lyase</keyword>
<organism evidence="9 10">
    <name type="scientific">Malassezia restricta (strain ATCC 96810 / NBRC 103918 / CBS 7877)</name>
    <name type="common">Seborrheic dermatitis infection agent</name>
    <dbReference type="NCBI Taxonomy" id="425264"/>
    <lineage>
        <taxon>Eukaryota</taxon>
        <taxon>Fungi</taxon>
        <taxon>Dikarya</taxon>
        <taxon>Basidiomycota</taxon>
        <taxon>Ustilaginomycotina</taxon>
        <taxon>Malasseziomycetes</taxon>
        <taxon>Malasseziales</taxon>
        <taxon>Malasseziaceae</taxon>
        <taxon>Malassezia</taxon>
    </lineage>
</organism>
<dbReference type="EMBL" id="CP033149">
    <property type="protein sequence ID" value="AYO41812.1"/>
    <property type="molecule type" value="Genomic_DNA"/>
</dbReference>
<dbReference type="PANTHER" id="PTHR31559">
    <property type="entry name" value="PYRIDOXAL 5'-PHOSPHATE SYNTHASE SUBUNIT SNO"/>
    <property type="match status" value="1"/>
</dbReference>
<comment type="catalytic activity">
    <reaction evidence="6">
        <text>L-glutamine + H2O = L-glutamate + NH4(+)</text>
        <dbReference type="Rhea" id="RHEA:15889"/>
        <dbReference type="ChEBI" id="CHEBI:15377"/>
        <dbReference type="ChEBI" id="CHEBI:28938"/>
        <dbReference type="ChEBI" id="CHEBI:29985"/>
        <dbReference type="ChEBI" id="CHEBI:58359"/>
        <dbReference type="EC" id="3.5.1.2"/>
    </reaction>
</comment>
<name>A0A3G2S3C8_MALR7</name>
<evidence type="ECO:0000256" key="6">
    <source>
        <dbReference type="ARBA" id="ARBA00049534"/>
    </source>
</evidence>
<proteinExistence type="inferred from homology"/>
<gene>
    <name evidence="9" type="primary">PDX2</name>
    <name evidence="9" type="ORF">DNF11_0862</name>
</gene>
<evidence type="ECO:0000313" key="10">
    <source>
        <dbReference type="Proteomes" id="UP000269793"/>
    </source>
</evidence>
<feature type="active site" description="Charge relay system" evidence="7">
    <location>
        <position position="233"/>
    </location>
</feature>
<dbReference type="Pfam" id="PF01174">
    <property type="entry name" value="SNO"/>
    <property type="match status" value="2"/>
</dbReference>
<dbReference type="InterPro" id="IPR029062">
    <property type="entry name" value="Class_I_gatase-like"/>
</dbReference>
<dbReference type="GO" id="GO:0016829">
    <property type="term" value="F:lyase activity"/>
    <property type="evidence" value="ECO:0007669"/>
    <property type="project" value="UniProtKB-KW"/>
</dbReference>
<evidence type="ECO:0000313" key="9">
    <source>
        <dbReference type="EMBL" id="AYO41812.1"/>
    </source>
</evidence>
<evidence type="ECO:0000256" key="1">
    <source>
        <dbReference type="ARBA" id="ARBA00008345"/>
    </source>
</evidence>
<feature type="binding site" evidence="8">
    <location>
        <position position="123"/>
    </location>
    <ligand>
        <name>L-glutamine</name>
        <dbReference type="ChEBI" id="CHEBI:58359"/>
    </ligand>
</feature>
<dbReference type="GO" id="GO:0016740">
    <property type="term" value="F:transferase activity"/>
    <property type="evidence" value="ECO:0007669"/>
    <property type="project" value="UniProtKB-KW"/>
</dbReference>
<feature type="binding site" evidence="8">
    <location>
        <begin position="152"/>
        <end position="153"/>
    </location>
    <ligand>
        <name>L-glutamine</name>
        <dbReference type="ChEBI" id="CHEBI:58359"/>
    </ligand>
</feature>
<dbReference type="VEuPathDB" id="FungiDB:DNF11_0862"/>
<feature type="active site" description="Charge relay system" evidence="7">
    <location>
        <position position="231"/>
    </location>
</feature>
<evidence type="ECO:0000256" key="5">
    <source>
        <dbReference type="ARBA" id="ARBA00023239"/>
    </source>
</evidence>
<dbReference type="AlphaFoldDB" id="A0A3G2S3C8"/>
<dbReference type="GO" id="GO:0004359">
    <property type="term" value="F:glutaminase activity"/>
    <property type="evidence" value="ECO:0007669"/>
    <property type="project" value="UniProtKB-EC"/>
</dbReference>
<feature type="binding site" evidence="8">
    <location>
        <begin position="61"/>
        <end position="63"/>
    </location>
    <ligand>
        <name>L-glutamine</name>
        <dbReference type="ChEBI" id="CHEBI:58359"/>
    </ligand>
</feature>
<comment type="similarity">
    <text evidence="1">Belongs to the glutaminase PdxT/SNO family.</text>
</comment>
<evidence type="ECO:0000256" key="4">
    <source>
        <dbReference type="ARBA" id="ARBA00022962"/>
    </source>
</evidence>
<dbReference type="Proteomes" id="UP000269793">
    <property type="component" value="Chromosome II"/>
</dbReference>
<keyword evidence="9" id="KW-0808">Transferase</keyword>
<dbReference type="GO" id="GO:0042823">
    <property type="term" value="P:pyridoxal phosphate biosynthetic process"/>
    <property type="evidence" value="ECO:0007669"/>
    <property type="project" value="InterPro"/>
</dbReference>
<dbReference type="PROSITE" id="PS51273">
    <property type="entry name" value="GATASE_TYPE_1"/>
    <property type="match status" value="1"/>
</dbReference>
<dbReference type="GO" id="GO:0005829">
    <property type="term" value="C:cytosol"/>
    <property type="evidence" value="ECO:0007669"/>
    <property type="project" value="TreeGrafter"/>
</dbReference>
<keyword evidence="4" id="KW-0315">Glutamine amidotransferase</keyword>
<dbReference type="STRING" id="425264.A0A3G2S3C8"/>
<evidence type="ECO:0000256" key="8">
    <source>
        <dbReference type="PIRSR" id="PIRSR005639-2"/>
    </source>
</evidence>
<evidence type="ECO:0000256" key="3">
    <source>
        <dbReference type="ARBA" id="ARBA00022801"/>
    </source>
</evidence>
<dbReference type="PROSITE" id="PS51130">
    <property type="entry name" value="PDXT_SNO_2"/>
    <property type="match status" value="1"/>
</dbReference>
<keyword evidence="10" id="KW-1185">Reference proteome</keyword>
<dbReference type="PIRSF" id="PIRSF005639">
    <property type="entry name" value="Glut_amidoT_SNO"/>
    <property type="match status" value="1"/>
</dbReference>
<protein>
    <recommendedName>
        <fullName evidence="2">glutaminase</fullName>
        <ecNumber evidence="2">3.5.1.2</ecNumber>
    </recommendedName>
</protein>
<dbReference type="PANTHER" id="PTHR31559:SF0">
    <property type="entry name" value="PYRIDOXAL 5'-PHOSPHATE SYNTHASE SUBUNIT SNO1-RELATED"/>
    <property type="match status" value="1"/>
</dbReference>
<dbReference type="PROSITE" id="PS01236">
    <property type="entry name" value="PDXT_SNO_1"/>
    <property type="match status" value="1"/>
</dbReference>
<dbReference type="NCBIfam" id="TIGR03800">
    <property type="entry name" value="PLP_synth_Pdx2"/>
    <property type="match status" value="1"/>
</dbReference>
<dbReference type="InterPro" id="IPR002161">
    <property type="entry name" value="PdxT/SNO"/>
</dbReference>
<dbReference type="EC" id="3.5.1.2" evidence="2"/>
<dbReference type="InterPro" id="IPR021196">
    <property type="entry name" value="PdxT/SNO_CS"/>
</dbReference>
<dbReference type="GO" id="GO:1903600">
    <property type="term" value="C:glutaminase complex"/>
    <property type="evidence" value="ECO:0007669"/>
    <property type="project" value="TreeGrafter"/>
</dbReference>
<dbReference type="GO" id="GO:0008614">
    <property type="term" value="P:pyridoxine metabolic process"/>
    <property type="evidence" value="ECO:0007669"/>
    <property type="project" value="TreeGrafter"/>
</dbReference>
<dbReference type="SUPFAM" id="SSF52317">
    <property type="entry name" value="Class I glutamine amidotransferase-like"/>
    <property type="match status" value="1"/>
</dbReference>
<dbReference type="Gene3D" id="3.40.50.880">
    <property type="match status" value="1"/>
</dbReference>
<dbReference type="OrthoDB" id="2039at2759"/>
<accession>A0A3G2S3C8</accession>
<feature type="active site" description="Nucleophile" evidence="7">
    <location>
        <position position="93"/>
    </location>
</feature>
<keyword evidence="3" id="KW-0378">Hydrolase</keyword>
<sequence length="254" mass="27262">MSSEDTVSVTVGVLALQGAFHEHISRFSSLNASAKGFHVRPITVRRPDQLAQCHALVIPGGESTAIALGLRNAGLTEPVRDWIRQGRPVWGTCAGMILLASIATGGKRGGQELLGGMDVQVGRNGFGSQVYSFECDLLCPAIGDKLFPGVFIRAPIVERLLKDAAVDDALHVPQGVMVSYCSPDMRGSNPHPVEPIAWLPASEPHDASDSKNAASHVVALRQGHLFATSFHPELTTDTRLHSYFVREIVIPSRS</sequence>
<dbReference type="HAMAP" id="MF_01615">
    <property type="entry name" value="PdxT"/>
    <property type="match status" value="1"/>
</dbReference>
<evidence type="ECO:0000256" key="2">
    <source>
        <dbReference type="ARBA" id="ARBA00012918"/>
    </source>
</evidence>
<evidence type="ECO:0000256" key="7">
    <source>
        <dbReference type="PIRSR" id="PIRSR005639-1"/>
    </source>
</evidence>
<dbReference type="CDD" id="cd01749">
    <property type="entry name" value="GATase1_PB"/>
    <property type="match status" value="1"/>
</dbReference>
<reference evidence="9 10" key="1">
    <citation type="submission" date="2018-10" db="EMBL/GenBank/DDBJ databases">
        <title>Complete genome sequence of Malassezia restricta CBS 7877.</title>
        <authorList>
            <person name="Morand S.C."/>
            <person name="Bertignac M."/>
            <person name="Iltis A."/>
            <person name="Kolder I."/>
            <person name="Pirovano W."/>
            <person name="Jourdain R."/>
            <person name="Clavaud C."/>
        </authorList>
    </citation>
    <scope>NUCLEOTIDE SEQUENCE [LARGE SCALE GENOMIC DNA]</scope>
    <source>
        <strain evidence="9 10">CBS 7877</strain>
    </source>
</reference>